<feature type="compositionally biased region" description="Low complexity" evidence="1">
    <location>
        <begin position="83"/>
        <end position="99"/>
    </location>
</feature>
<organism evidence="3 4">
    <name type="scientific">Candidatus Kaiserbacteria bacterium RIFCSPHIGHO2_01_FULL_46_22</name>
    <dbReference type="NCBI Taxonomy" id="1798475"/>
    <lineage>
        <taxon>Bacteria</taxon>
        <taxon>Candidatus Kaiseribacteriota</taxon>
    </lineage>
</organism>
<dbReference type="Proteomes" id="UP000176322">
    <property type="component" value="Unassembled WGS sequence"/>
</dbReference>
<accession>A0A1F6BWX5</accession>
<dbReference type="EMBL" id="MFKO01000008">
    <property type="protein sequence ID" value="OGG41420.1"/>
    <property type="molecule type" value="Genomic_DNA"/>
</dbReference>
<dbReference type="AlphaFoldDB" id="A0A1F6BWX5"/>
<evidence type="ECO:0000256" key="1">
    <source>
        <dbReference type="SAM" id="MobiDB-lite"/>
    </source>
</evidence>
<proteinExistence type="predicted"/>
<keyword evidence="2" id="KW-0812">Transmembrane</keyword>
<feature type="compositionally biased region" description="Acidic residues" evidence="1">
    <location>
        <begin position="100"/>
        <end position="137"/>
    </location>
</feature>
<protein>
    <submittedName>
        <fullName evidence="3">Uncharacterized protein</fullName>
    </submittedName>
</protein>
<feature type="transmembrane region" description="Helical" evidence="2">
    <location>
        <begin position="45"/>
        <end position="64"/>
    </location>
</feature>
<feature type="region of interest" description="Disordered" evidence="1">
    <location>
        <begin position="83"/>
        <end position="137"/>
    </location>
</feature>
<keyword evidence="2" id="KW-0472">Membrane</keyword>
<keyword evidence="2" id="KW-1133">Transmembrane helix</keyword>
<gene>
    <name evidence="3" type="ORF">A2837_02820</name>
</gene>
<evidence type="ECO:0000313" key="3">
    <source>
        <dbReference type="EMBL" id="OGG41420.1"/>
    </source>
</evidence>
<feature type="region of interest" description="Disordered" evidence="1">
    <location>
        <begin position="1"/>
        <end position="20"/>
    </location>
</feature>
<sequence>MDNNQNQQQAAPVPEIPTGELKMPAESVPAEAATIPAPKRHISPLLVILLVFSLVLLGAVIVWGDKIIETLIPMEQVPAMDAAMDTSTSTDSDGASTQTTEEELAEIEAEASTTEEELNEADAELDAIEAEIDAELE</sequence>
<dbReference type="STRING" id="1798475.A2837_02820"/>
<comment type="caution">
    <text evidence="3">The sequence shown here is derived from an EMBL/GenBank/DDBJ whole genome shotgun (WGS) entry which is preliminary data.</text>
</comment>
<name>A0A1F6BWX5_9BACT</name>
<evidence type="ECO:0000313" key="4">
    <source>
        <dbReference type="Proteomes" id="UP000176322"/>
    </source>
</evidence>
<evidence type="ECO:0000256" key="2">
    <source>
        <dbReference type="SAM" id="Phobius"/>
    </source>
</evidence>
<reference evidence="3 4" key="1">
    <citation type="journal article" date="2016" name="Nat. Commun.">
        <title>Thousands of microbial genomes shed light on interconnected biogeochemical processes in an aquifer system.</title>
        <authorList>
            <person name="Anantharaman K."/>
            <person name="Brown C.T."/>
            <person name="Hug L.A."/>
            <person name="Sharon I."/>
            <person name="Castelle C.J."/>
            <person name="Probst A.J."/>
            <person name="Thomas B.C."/>
            <person name="Singh A."/>
            <person name="Wilkins M.J."/>
            <person name="Karaoz U."/>
            <person name="Brodie E.L."/>
            <person name="Williams K.H."/>
            <person name="Hubbard S.S."/>
            <person name="Banfield J.F."/>
        </authorList>
    </citation>
    <scope>NUCLEOTIDE SEQUENCE [LARGE SCALE GENOMIC DNA]</scope>
</reference>